<dbReference type="InterPro" id="IPR029058">
    <property type="entry name" value="AB_hydrolase_fold"/>
</dbReference>
<organism evidence="2">
    <name type="scientific">Neobodo designis</name>
    <name type="common">Flagellated protozoan</name>
    <name type="synonym">Bodo designis</name>
    <dbReference type="NCBI Taxonomy" id="312471"/>
    <lineage>
        <taxon>Eukaryota</taxon>
        <taxon>Discoba</taxon>
        <taxon>Euglenozoa</taxon>
        <taxon>Kinetoplastea</taxon>
        <taxon>Metakinetoplastina</taxon>
        <taxon>Neobodonida</taxon>
        <taxon>Neobodo</taxon>
    </lineage>
</organism>
<dbReference type="SUPFAM" id="SSF53474">
    <property type="entry name" value="alpha/beta-Hydrolases"/>
    <property type="match status" value="1"/>
</dbReference>
<dbReference type="PANTHER" id="PTHR42972:SF8">
    <property type="entry name" value="POLYHYDROXYBUTYRATE DEPOLYMERASE"/>
    <property type="match status" value="1"/>
</dbReference>
<evidence type="ECO:0008006" key="3">
    <source>
        <dbReference type="Google" id="ProtNLM"/>
    </source>
</evidence>
<dbReference type="PANTHER" id="PTHR42972">
    <property type="entry name" value="TOL-PAL SYSTEM PROTEIN TOLB"/>
    <property type="match status" value="1"/>
</dbReference>
<feature type="signal peptide" evidence="1">
    <location>
        <begin position="1"/>
        <end position="21"/>
    </location>
</feature>
<sequence>MARMLAALAVAFVATAAFAGASPTISGDTLTISGISAGGAMAVQYEVAHSSKVRAAGVIAGVPYYCAQSNVYVALDCMSEPYIIDNPALVGEMREYEAVGAIDAMSNIKSHAVVLFSGTQDTVVAHGTMVALAQQYTLLGLSQAAVASNDTTPSVRAIFNVPAEHSWVTNFYGDNCDYLGKPYLNNCGVDFAGAFLRAAWLRMGLPELESRGQYNPANLHTFSQAAFGGSSSISMDTIGYVYIPDRCKASAPAGTTCHVHVNFHGCEQTRGTVGDVYVSHTGLNEYAETNAVIVVYPQATVSPLLPYNPKGCFDWWGYTGSHYADKYGAQIAFTNAVVARLMETGSLPAGGW</sequence>
<gene>
    <name evidence="2" type="ORF">NDES1114_LOCUS36268</name>
</gene>
<reference evidence="2" key="1">
    <citation type="submission" date="2021-01" db="EMBL/GenBank/DDBJ databases">
        <authorList>
            <person name="Corre E."/>
            <person name="Pelletier E."/>
            <person name="Niang G."/>
            <person name="Scheremetjew M."/>
            <person name="Finn R."/>
            <person name="Kale V."/>
            <person name="Holt S."/>
            <person name="Cochrane G."/>
            <person name="Meng A."/>
            <person name="Brown T."/>
            <person name="Cohen L."/>
        </authorList>
    </citation>
    <scope>NUCLEOTIDE SEQUENCE</scope>
    <source>
        <strain evidence="2">CCAP 1951/1</strain>
    </source>
</reference>
<dbReference type="Gene3D" id="3.40.50.1820">
    <property type="entry name" value="alpha/beta hydrolase"/>
    <property type="match status" value="2"/>
</dbReference>
<evidence type="ECO:0000313" key="2">
    <source>
        <dbReference type="EMBL" id="CAD9157474.1"/>
    </source>
</evidence>
<protein>
    <recommendedName>
        <fullName evidence="3">Poly(3-hydroxybutyrate) depolymerase</fullName>
    </recommendedName>
</protein>
<dbReference type="AlphaFoldDB" id="A0A7S1WAE2"/>
<dbReference type="EMBL" id="HBGF01054210">
    <property type="protein sequence ID" value="CAD9157474.1"/>
    <property type="molecule type" value="Transcribed_RNA"/>
</dbReference>
<proteinExistence type="predicted"/>
<feature type="chain" id="PRO_5031024433" description="Poly(3-hydroxybutyrate) depolymerase" evidence="1">
    <location>
        <begin position="22"/>
        <end position="352"/>
    </location>
</feature>
<evidence type="ECO:0000256" key="1">
    <source>
        <dbReference type="SAM" id="SignalP"/>
    </source>
</evidence>
<accession>A0A7S1WAE2</accession>
<keyword evidence="1" id="KW-0732">Signal</keyword>
<name>A0A7S1WAE2_NEODS</name>